<evidence type="ECO:0000313" key="2">
    <source>
        <dbReference type="Proteomes" id="UP000326251"/>
    </source>
</evidence>
<protein>
    <recommendedName>
        <fullName evidence="3">Head fiber protein</fullName>
    </recommendedName>
</protein>
<organism evidence="1 2">
    <name type="scientific">Bifidobacterium reuteri</name>
    <dbReference type="NCBI Taxonomy" id="983706"/>
    <lineage>
        <taxon>Bacteria</taxon>
        <taxon>Bacillati</taxon>
        <taxon>Actinomycetota</taxon>
        <taxon>Actinomycetes</taxon>
        <taxon>Bifidobacteriales</taxon>
        <taxon>Bifidobacteriaceae</taxon>
        <taxon>Bifidobacterium</taxon>
    </lineage>
</organism>
<accession>A0A5J5EBV0</accession>
<proteinExistence type="predicted"/>
<name>A0A5J5EBV0_9BIFI</name>
<evidence type="ECO:0000313" key="1">
    <source>
        <dbReference type="EMBL" id="KAA8826848.1"/>
    </source>
</evidence>
<comment type="caution">
    <text evidence="1">The sequence shown here is derived from an EMBL/GenBank/DDBJ whole genome shotgun (WGS) entry which is preliminary data.</text>
</comment>
<dbReference type="Gene3D" id="6.10.140.1630">
    <property type="match status" value="1"/>
</dbReference>
<dbReference type="Proteomes" id="UP000326251">
    <property type="component" value="Unassembled WGS sequence"/>
</dbReference>
<dbReference type="AlphaFoldDB" id="A0A5J5EBV0"/>
<gene>
    <name evidence="1" type="ORF">EMO92_01380</name>
</gene>
<sequence>MAAPLTQTLVVQEFDETDDAGLSIPVRLVKPDGTPFAEGVAAVSWDSITGKPSTFPAAAPAWNAITGKPSTFAPPAPTSSARGGVLQQTAEAQLAASADAAAITAKVNAMLTKLKAAGVLA</sequence>
<reference evidence="1 2" key="1">
    <citation type="journal article" date="2019" name="Syst. Appl. Microbiol.">
        <title>Characterization of Bifidobacterium species in feaces of the Egyptian fruit bat: Description of B. vespertilionis sp. nov. and B. rousetti sp. nov.</title>
        <authorList>
            <person name="Modesto M."/>
            <person name="Satti M."/>
            <person name="Watanabe K."/>
            <person name="Puglisi E."/>
            <person name="Morelli L."/>
            <person name="Huang C.-H."/>
            <person name="Liou J.-S."/>
            <person name="Miyashita M."/>
            <person name="Tamura T."/>
            <person name="Saito S."/>
            <person name="Mori K."/>
            <person name="Huang L."/>
            <person name="Sciavilla P."/>
            <person name="Sandri C."/>
            <person name="Spiezio C."/>
            <person name="Vitali F."/>
            <person name="Cavalieri D."/>
            <person name="Perpetuini G."/>
            <person name="Tofalo R."/>
            <person name="Bonetti A."/>
            <person name="Arita M."/>
            <person name="Mattarelli P."/>
        </authorList>
    </citation>
    <scope>NUCLEOTIDE SEQUENCE [LARGE SCALE GENOMIC DNA]</scope>
    <source>
        <strain evidence="1 2">RST19</strain>
    </source>
</reference>
<evidence type="ECO:0008006" key="3">
    <source>
        <dbReference type="Google" id="ProtNLM"/>
    </source>
</evidence>
<dbReference type="EMBL" id="RZUG01000001">
    <property type="protein sequence ID" value="KAA8826848.1"/>
    <property type="molecule type" value="Genomic_DNA"/>
</dbReference>
<dbReference type="RefSeq" id="WP_150335081.1">
    <property type="nucleotide sequence ID" value="NZ_RZUG01000001.1"/>
</dbReference>